<dbReference type="InterPro" id="IPR056884">
    <property type="entry name" value="NPHP3-like_N"/>
</dbReference>
<dbReference type="AlphaFoldDB" id="B0DKS1"/>
<evidence type="ECO:0000313" key="3">
    <source>
        <dbReference type="EMBL" id="EDR04695.1"/>
    </source>
</evidence>
<dbReference type="Gene3D" id="3.40.50.300">
    <property type="entry name" value="P-loop containing nucleotide triphosphate hydrolases"/>
    <property type="match status" value="1"/>
</dbReference>
<dbReference type="HOGENOM" id="CLU_1611053_0_0_1"/>
<dbReference type="PANTHER" id="PTHR10039:SF16">
    <property type="entry name" value="GPI INOSITOL-DEACYLASE"/>
    <property type="match status" value="1"/>
</dbReference>
<dbReference type="Pfam" id="PF24883">
    <property type="entry name" value="NPHP3_N"/>
    <property type="match status" value="1"/>
</dbReference>
<dbReference type="OrthoDB" id="7464126at2759"/>
<dbReference type="SUPFAM" id="SSF52540">
    <property type="entry name" value="P-loop containing nucleoside triphosphate hydrolases"/>
    <property type="match status" value="1"/>
</dbReference>
<dbReference type="InterPro" id="IPR027417">
    <property type="entry name" value="P-loop_NTPase"/>
</dbReference>
<sequence>MRNFPTIVVLSLWFEGDFDAVVAGLEERHIMLTNEVEHADREERLTTKWKKDMDHLLDLLHFKDSNCGEKHTQSLNSAASDSGTWLLETPLYKNWRDSWGVDPTSLFWLNGEPGSGKTVLTSFVIEDLQHEKKNKRDGSRLLSFFCDYTSPEKSKAKYLFECLLG</sequence>
<keyword evidence="1" id="KW-0677">Repeat</keyword>
<protein>
    <submittedName>
        <fullName evidence="3">Predicted protein</fullName>
    </submittedName>
</protein>
<keyword evidence="4" id="KW-1185">Reference proteome</keyword>
<dbReference type="GeneID" id="6080294"/>
<evidence type="ECO:0000256" key="1">
    <source>
        <dbReference type="ARBA" id="ARBA00022737"/>
    </source>
</evidence>
<dbReference type="RefSeq" id="XP_001884519.1">
    <property type="nucleotide sequence ID" value="XM_001884484.1"/>
</dbReference>
<dbReference type="KEGG" id="lbc:LACBIDRAFT_304017"/>
<name>B0DKS1_LACBS</name>
<proteinExistence type="predicted"/>
<dbReference type="PANTHER" id="PTHR10039">
    <property type="entry name" value="AMELOGENIN"/>
    <property type="match status" value="1"/>
</dbReference>
<dbReference type="Proteomes" id="UP000001194">
    <property type="component" value="Unassembled WGS sequence"/>
</dbReference>
<feature type="domain" description="Nephrocystin 3-like N-terminal" evidence="2">
    <location>
        <begin position="82"/>
        <end position="164"/>
    </location>
</feature>
<accession>B0DKS1</accession>
<dbReference type="EMBL" id="DS547116">
    <property type="protein sequence ID" value="EDR04695.1"/>
    <property type="molecule type" value="Genomic_DNA"/>
</dbReference>
<evidence type="ECO:0000259" key="2">
    <source>
        <dbReference type="Pfam" id="PF24883"/>
    </source>
</evidence>
<reference evidence="3 4" key="1">
    <citation type="journal article" date="2008" name="Nature">
        <title>The genome of Laccaria bicolor provides insights into mycorrhizal symbiosis.</title>
        <authorList>
            <person name="Martin F."/>
            <person name="Aerts A."/>
            <person name="Ahren D."/>
            <person name="Brun A."/>
            <person name="Danchin E.G.J."/>
            <person name="Duchaussoy F."/>
            <person name="Gibon J."/>
            <person name="Kohler A."/>
            <person name="Lindquist E."/>
            <person name="Pereda V."/>
            <person name="Salamov A."/>
            <person name="Shapiro H.J."/>
            <person name="Wuyts J."/>
            <person name="Blaudez D."/>
            <person name="Buee M."/>
            <person name="Brokstein P."/>
            <person name="Canbaeck B."/>
            <person name="Cohen D."/>
            <person name="Courty P.E."/>
            <person name="Coutinho P.M."/>
            <person name="Delaruelle C."/>
            <person name="Detter J.C."/>
            <person name="Deveau A."/>
            <person name="DiFazio S."/>
            <person name="Duplessis S."/>
            <person name="Fraissinet-Tachet L."/>
            <person name="Lucic E."/>
            <person name="Frey-Klett P."/>
            <person name="Fourrey C."/>
            <person name="Feussner I."/>
            <person name="Gay G."/>
            <person name="Grimwood J."/>
            <person name="Hoegger P.J."/>
            <person name="Jain P."/>
            <person name="Kilaru S."/>
            <person name="Labbe J."/>
            <person name="Lin Y.C."/>
            <person name="Legue V."/>
            <person name="Le Tacon F."/>
            <person name="Marmeisse R."/>
            <person name="Melayah D."/>
            <person name="Montanini B."/>
            <person name="Muratet M."/>
            <person name="Nehls U."/>
            <person name="Niculita-Hirzel H."/>
            <person name="Oudot-Le Secq M.P."/>
            <person name="Peter M."/>
            <person name="Quesneville H."/>
            <person name="Rajashekar B."/>
            <person name="Reich M."/>
            <person name="Rouhier N."/>
            <person name="Schmutz J."/>
            <person name="Yin T."/>
            <person name="Chalot M."/>
            <person name="Henrissat B."/>
            <person name="Kuees U."/>
            <person name="Lucas S."/>
            <person name="Van de Peer Y."/>
            <person name="Podila G.K."/>
            <person name="Polle A."/>
            <person name="Pukkila P.J."/>
            <person name="Richardson P.M."/>
            <person name="Rouze P."/>
            <person name="Sanders I.R."/>
            <person name="Stajich J.E."/>
            <person name="Tunlid A."/>
            <person name="Tuskan G."/>
            <person name="Grigoriev I.V."/>
        </authorList>
    </citation>
    <scope>NUCLEOTIDE SEQUENCE [LARGE SCALE GENOMIC DNA]</scope>
    <source>
        <strain evidence="4">S238N-H82 / ATCC MYA-4686</strain>
    </source>
</reference>
<dbReference type="InParanoid" id="B0DKS1"/>
<evidence type="ECO:0000313" key="4">
    <source>
        <dbReference type="Proteomes" id="UP000001194"/>
    </source>
</evidence>
<organism evidence="4">
    <name type="scientific">Laccaria bicolor (strain S238N-H82 / ATCC MYA-4686)</name>
    <name type="common">Bicoloured deceiver</name>
    <name type="synonym">Laccaria laccata var. bicolor</name>
    <dbReference type="NCBI Taxonomy" id="486041"/>
    <lineage>
        <taxon>Eukaryota</taxon>
        <taxon>Fungi</taxon>
        <taxon>Dikarya</taxon>
        <taxon>Basidiomycota</taxon>
        <taxon>Agaricomycotina</taxon>
        <taxon>Agaricomycetes</taxon>
        <taxon>Agaricomycetidae</taxon>
        <taxon>Agaricales</taxon>
        <taxon>Agaricineae</taxon>
        <taxon>Hydnangiaceae</taxon>
        <taxon>Laccaria</taxon>
    </lineage>
</organism>
<gene>
    <name evidence="3" type="ORF">LACBIDRAFT_304017</name>
</gene>